<keyword evidence="6 8" id="KW-0149">Chlorophyll biosynthesis</keyword>
<feature type="region of interest" description="Disordered" evidence="9">
    <location>
        <begin position="328"/>
        <end position="377"/>
    </location>
</feature>
<comment type="similarity">
    <text evidence="1 8">Belongs to the Mg-chelatase subunits D/I family.</text>
</comment>
<evidence type="ECO:0000256" key="1">
    <source>
        <dbReference type="ARBA" id="ARBA00005799"/>
    </source>
</evidence>
<comment type="caution">
    <text evidence="11">The sequence shown here is derived from an EMBL/GenBank/DDBJ whole genome shotgun (WGS) entry which is preliminary data.</text>
</comment>
<dbReference type="InterPro" id="IPR041628">
    <property type="entry name" value="ChlI/MoxR_AAA_lid"/>
</dbReference>
<dbReference type="GO" id="GO:0016887">
    <property type="term" value="F:ATP hydrolysis activity"/>
    <property type="evidence" value="ECO:0007669"/>
    <property type="project" value="InterPro"/>
</dbReference>
<dbReference type="InterPro" id="IPR041702">
    <property type="entry name" value="BchD/ChlD_VWA"/>
</dbReference>
<dbReference type="PROSITE" id="PS50234">
    <property type="entry name" value="VWFA"/>
    <property type="match status" value="1"/>
</dbReference>
<keyword evidence="3 8" id="KW-0436">Ligase</keyword>
<dbReference type="SMART" id="SM00382">
    <property type="entry name" value="AAA"/>
    <property type="match status" value="1"/>
</dbReference>
<dbReference type="UniPathway" id="UPA00668"/>
<keyword evidence="5 8" id="KW-0067">ATP-binding</keyword>
<evidence type="ECO:0000256" key="4">
    <source>
        <dbReference type="ARBA" id="ARBA00022741"/>
    </source>
</evidence>
<evidence type="ECO:0000313" key="12">
    <source>
        <dbReference type="Proteomes" id="UP000268857"/>
    </source>
</evidence>
<dbReference type="Gene3D" id="3.40.50.410">
    <property type="entry name" value="von Willebrand factor, type A domain"/>
    <property type="match status" value="1"/>
</dbReference>
<accession>A0A3S0Y2X3</accession>
<sequence>MPASTISPSTTAFPLTAVVGQEAIKLALLLAAVDPGLGGVAIAGRRGTAKSVMARAIHALLPPIEVVKGSLSNCDPNHPEEWDDKLLCELGDKDPQELPTEVIPAPFVQIPLGVTEDRLLGSVDVEQSVKQGDTIFQPGLLAAANRGVLYVDEINLLDDQISNQLLTVLSEGRNQIEREGISFQHPCKALFIATYNPEEGALREHLLDRIAIALSADGVLGLDQRVQAVEVAIAYSKSPQEFLQQYSEDIDELKTQIIFAREWLKEVRISHEQITYLVEEAIRGGVQGHRAELFAVRVARASAALDGRTQVNADDLRRAVELVIVPRATQVQTPPPEQSPPPPPPPPQDQEETEDENQEQEEEEDNQEQQEPPNIPEEFIFDPEGVILDQSVLYFAQMAQRQGKSGSRSLIFSEDRGRYIKPMLPKGKVRRVAVDATLRAAAPYQKARRQRQPDRKVIVEQGDIRSKRLARKAGALVVFVVDASGSMALNRMQSAKGAVMQLLTEAYQNRDQVSLIPFRGEQADVLLPPTRSIALARNRLERLPCGGGSPLAHGLTQAVRVGLNAQMSGDIGQVVIVAITDGRGNIPLSRSLGEPQEPGEKPDIKAELLDIAGRIRALGMQLLVIDTESKFVSTGFAKEIAKTAGGKYYHLPKATDKAIAAMTKGAIADIKSGNR</sequence>
<dbReference type="EMBL" id="RSCJ01000005">
    <property type="protein sequence ID" value="RUR84144.1"/>
    <property type="molecule type" value="Genomic_DNA"/>
</dbReference>
<dbReference type="SMART" id="SM00327">
    <property type="entry name" value="VWA"/>
    <property type="match status" value="1"/>
</dbReference>
<evidence type="ECO:0000256" key="3">
    <source>
        <dbReference type="ARBA" id="ARBA00022598"/>
    </source>
</evidence>
<evidence type="ECO:0000256" key="8">
    <source>
        <dbReference type="RuleBase" id="RU362087"/>
    </source>
</evidence>
<comment type="pathway">
    <text evidence="8">Porphyrin-containing compound metabolism; chlorophyll biosynthesis.</text>
</comment>
<dbReference type="PANTHER" id="PTHR43473:SF2">
    <property type="entry name" value="MAGNESIUM-CHELATASE SUBUNIT CHLD, CHLOROPLASTIC"/>
    <property type="match status" value="1"/>
</dbReference>
<dbReference type="Pfam" id="PF17863">
    <property type="entry name" value="AAA_lid_2"/>
    <property type="match status" value="1"/>
</dbReference>
<proteinExistence type="inferred from homology"/>
<dbReference type="NCBIfam" id="TIGR02031">
    <property type="entry name" value="BchD-ChlD"/>
    <property type="match status" value="1"/>
</dbReference>
<reference evidence="11 12" key="1">
    <citation type="journal article" date="2019" name="Genome Biol. Evol.">
        <title>Day and night: Metabolic profiles and evolutionary relationships of six axenic non-marine cyanobacteria.</title>
        <authorList>
            <person name="Will S.E."/>
            <person name="Henke P."/>
            <person name="Boedeker C."/>
            <person name="Huang S."/>
            <person name="Brinkmann H."/>
            <person name="Rohde M."/>
            <person name="Jarek M."/>
            <person name="Friedl T."/>
            <person name="Seufert S."/>
            <person name="Schumacher M."/>
            <person name="Overmann J."/>
            <person name="Neumann-Schaal M."/>
            <person name="Petersen J."/>
        </authorList>
    </citation>
    <scope>NUCLEOTIDE SEQUENCE [LARGE SCALE GENOMIC DNA]</scope>
    <source>
        <strain evidence="11 12">PCC 6912</strain>
    </source>
</reference>
<dbReference type="RefSeq" id="WP_016873557.1">
    <property type="nucleotide sequence ID" value="NZ_AJLN01000045.1"/>
</dbReference>
<dbReference type="STRING" id="211165.GCA_000317285_01000"/>
<dbReference type="GO" id="GO:0016851">
    <property type="term" value="F:magnesium chelatase activity"/>
    <property type="evidence" value="ECO:0007669"/>
    <property type="project" value="UniProtKB-UniRule"/>
</dbReference>
<dbReference type="InterPro" id="IPR036465">
    <property type="entry name" value="vWFA_dom_sf"/>
</dbReference>
<keyword evidence="4 8" id="KW-0547">Nucleotide-binding</keyword>
<dbReference type="PANTHER" id="PTHR43473">
    <property type="entry name" value="MAGNESIUM-CHELATASE SUBUNIT CHLD, CHLOROPLASTIC"/>
    <property type="match status" value="1"/>
</dbReference>
<comment type="catalytic activity">
    <reaction evidence="7 8">
        <text>protoporphyrin IX + Mg(2+) + ATP + H2O = Mg-protoporphyrin IX + ADP + phosphate + 3 H(+)</text>
        <dbReference type="Rhea" id="RHEA:13961"/>
        <dbReference type="ChEBI" id="CHEBI:15377"/>
        <dbReference type="ChEBI" id="CHEBI:15378"/>
        <dbReference type="ChEBI" id="CHEBI:18420"/>
        <dbReference type="ChEBI" id="CHEBI:30616"/>
        <dbReference type="ChEBI" id="CHEBI:43474"/>
        <dbReference type="ChEBI" id="CHEBI:57306"/>
        <dbReference type="ChEBI" id="CHEBI:60492"/>
        <dbReference type="ChEBI" id="CHEBI:456216"/>
        <dbReference type="EC" id="6.6.1.1"/>
    </reaction>
</comment>
<feature type="domain" description="VWFA" evidence="10">
    <location>
        <begin position="476"/>
        <end position="670"/>
    </location>
</feature>
<dbReference type="Gene3D" id="3.40.50.300">
    <property type="entry name" value="P-loop containing nucleotide triphosphate hydrolases"/>
    <property type="match status" value="1"/>
</dbReference>
<evidence type="ECO:0000256" key="6">
    <source>
        <dbReference type="ARBA" id="ARBA00023171"/>
    </source>
</evidence>
<dbReference type="Pfam" id="PF07728">
    <property type="entry name" value="AAA_5"/>
    <property type="match status" value="1"/>
</dbReference>
<dbReference type="Pfam" id="PF13519">
    <property type="entry name" value="VWA_2"/>
    <property type="match status" value="1"/>
</dbReference>
<dbReference type="Gene3D" id="1.10.8.80">
    <property type="entry name" value="Magnesium chelatase subunit I, C-Terminal domain"/>
    <property type="match status" value="1"/>
</dbReference>
<dbReference type="InterPro" id="IPR011704">
    <property type="entry name" value="ATPase_dyneun-rel_AAA"/>
</dbReference>
<evidence type="ECO:0000259" key="10">
    <source>
        <dbReference type="PROSITE" id="PS50234"/>
    </source>
</evidence>
<dbReference type="OrthoDB" id="9775079at2"/>
<comment type="function">
    <text evidence="8">Involved in chlorophyll biosynthesis. Catalyzes the insertion of magnesium ion into protoporphyrin IX to yield Mg-protoporphyrin IX.</text>
</comment>
<feature type="compositionally biased region" description="Acidic residues" evidence="9">
    <location>
        <begin position="349"/>
        <end position="368"/>
    </location>
</feature>
<keyword evidence="2 8" id="KW-0602">Photosynthesis</keyword>
<dbReference type="GO" id="GO:0005524">
    <property type="term" value="F:ATP binding"/>
    <property type="evidence" value="ECO:0007669"/>
    <property type="project" value="UniProtKB-UniRule"/>
</dbReference>
<dbReference type="InterPro" id="IPR002035">
    <property type="entry name" value="VWF_A"/>
</dbReference>
<protein>
    <recommendedName>
        <fullName evidence="8">Mg-protoporphyrin IX chelatase</fullName>
        <ecNumber evidence="8">6.6.1.1</ecNumber>
    </recommendedName>
</protein>
<gene>
    <name evidence="11" type="ORF">PCC6912_17380</name>
</gene>
<dbReference type="InterPro" id="IPR027417">
    <property type="entry name" value="P-loop_NTPase"/>
</dbReference>
<dbReference type="EC" id="6.6.1.1" evidence="8"/>
<dbReference type="SUPFAM" id="SSF53300">
    <property type="entry name" value="vWA-like"/>
    <property type="match status" value="1"/>
</dbReference>
<keyword evidence="12" id="KW-1185">Reference proteome</keyword>
<dbReference type="InterPro" id="IPR011776">
    <property type="entry name" value="Mg_chelatase_ATPase-dsu"/>
</dbReference>
<dbReference type="GO" id="GO:0015995">
    <property type="term" value="P:chlorophyll biosynthetic process"/>
    <property type="evidence" value="ECO:0007669"/>
    <property type="project" value="UniProtKB-UniPathway"/>
</dbReference>
<dbReference type="AlphaFoldDB" id="A0A3S0Y2X3"/>
<evidence type="ECO:0000256" key="7">
    <source>
        <dbReference type="ARBA" id="ARBA00048693"/>
    </source>
</evidence>
<evidence type="ECO:0000313" key="11">
    <source>
        <dbReference type="EMBL" id="RUR84144.1"/>
    </source>
</evidence>
<evidence type="ECO:0000256" key="2">
    <source>
        <dbReference type="ARBA" id="ARBA00022531"/>
    </source>
</evidence>
<evidence type="ECO:0000256" key="9">
    <source>
        <dbReference type="SAM" id="MobiDB-lite"/>
    </source>
</evidence>
<dbReference type="GO" id="GO:0015979">
    <property type="term" value="P:photosynthesis"/>
    <property type="evidence" value="ECO:0007669"/>
    <property type="project" value="UniProtKB-UniRule"/>
</dbReference>
<dbReference type="SUPFAM" id="SSF52540">
    <property type="entry name" value="P-loop containing nucleoside triphosphate hydrolases"/>
    <property type="match status" value="1"/>
</dbReference>
<dbReference type="Proteomes" id="UP000268857">
    <property type="component" value="Unassembled WGS sequence"/>
</dbReference>
<dbReference type="InterPro" id="IPR003593">
    <property type="entry name" value="AAA+_ATPase"/>
</dbReference>
<organism evidence="11 12">
    <name type="scientific">Chlorogloeopsis fritschii PCC 6912</name>
    <dbReference type="NCBI Taxonomy" id="211165"/>
    <lineage>
        <taxon>Bacteria</taxon>
        <taxon>Bacillati</taxon>
        <taxon>Cyanobacteriota</taxon>
        <taxon>Cyanophyceae</taxon>
        <taxon>Nostocales</taxon>
        <taxon>Chlorogloeopsidaceae</taxon>
        <taxon>Chlorogloeopsis</taxon>
    </lineage>
</organism>
<evidence type="ECO:0000256" key="5">
    <source>
        <dbReference type="ARBA" id="ARBA00022840"/>
    </source>
</evidence>
<name>A0A3S0Y2X3_CHLFR</name>
<feature type="compositionally biased region" description="Pro residues" evidence="9">
    <location>
        <begin position="333"/>
        <end position="348"/>
    </location>
</feature>
<dbReference type="CDD" id="cd01451">
    <property type="entry name" value="vWA_Magnesium_chelatase"/>
    <property type="match status" value="1"/>
</dbReference>